<keyword evidence="1" id="KW-0812">Transmembrane</keyword>
<protein>
    <submittedName>
        <fullName evidence="2">Uncharacterized protein</fullName>
    </submittedName>
</protein>
<feature type="transmembrane region" description="Helical" evidence="1">
    <location>
        <begin position="32"/>
        <end position="52"/>
    </location>
</feature>
<comment type="caution">
    <text evidence="2">The sequence shown here is derived from an EMBL/GenBank/DDBJ whole genome shotgun (WGS) entry which is preliminary data.</text>
</comment>
<evidence type="ECO:0000313" key="3">
    <source>
        <dbReference type="Proteomes" id="UP000644507"/>
    </source>
</evidence>
<feature type="transmembrane region" description="Helical" evidence="1">
    <location>
        <begin position="6"/>
        <end position="25"/>
    </location>
</feature>
<dbReference type="Proteomes" id="UP000644507">
    <property type="component" value="Unassembled WGS sequence"/>
</dbReference>
<dbReference type="AlphaFoldDB" id="A0A918TNI6"/>
<gene>
    <name evidence="2" type="ORF">GCM10007100_22760</name>
</gene>
<name>A0A918TNI6_9BACT</name>
<dbReference type="RefSeq" id="WP_189570087.1">
    <property type="nucleotide sequence ID" value="NZ_BMXI01000009.1"/>
</dbReference>
<reference evidence="2" key="2">
    <citation type="submission" date="2020-09" db="EMBL/GenBank/DDBJ databases">
        <authorList>
            <person name="Sun Q."/>
            <person name="Kim S."/>
        </authorList>
    </citation>
    <scope>NUCLEOTIDE SEQUENCE</scope>
    <source>
        <strain evidence="2">KCTC 12988</strain>
    </source>
</reference>
<keyword evidence="3" id="KW-1185">Reference proteome</keyword>
<reference evidence="2" key="1">
    <citation type="journal article" date="2014" name="Int. J. Syst. Evol. Microbiol.">
        <title>Complete genome sequence of Corynebacterium casei LMG S-19264T (=DSM 44701T), isolated from a smear-ripened cheese.</title>
        <authorList>
            <consortium name="US DOE Joint Genome Institute (JGI-PGF)"/>
            <person name="Walter F."/>
            <person name="Albersmeier A."/>
            <person name="Kalinowski J."/>
            <person name="Ruckert C."/>
        </authorList>
    </citation>
    <scope>NUCLEOTIDE SEQUENCE</scope>
    <source>
        <strain evidence="2">KCTC 12988</strain>
    </source>
</reference>
<evidence type="ECO:0000256" key="1">
    <source>
        <dbReference type="SAM" id="Phobius"/>
    </source>
</evidence>
<organism evidence="2 3">
    <name type="scientific">Roseibacillus persicicus</name>
    <dbReference type="NCBI Taxonomy" id="454148"/>
    <lineage>
        <taxon>Bacteria</taxon>
        <taxon>Pseudomonadati</taxon>
        <taxon>Verrucomicrobiota</taxon>
        <taxon>Verrucomicrobiia</taxon>
        <taxon>Verrucomicrobiales</taxon>
        <taxon>Verrucomicrobiaceae</taxon>
        <taxon>Roseibacillus</taxon>
    </lineage>
</organism>
<accession>A0A918TNI6</accession>
<feature type="transmembrane region" description="Helical" evidence="1">
    <location>
        <begin position="72"/>
        <end position="89"/>
    </location>
</feature>
<sequence length="109" mass="12142">MELFAVIPQALFLLGPPVGFIIGIARSHRFWPLAFFTFFGSTLAAINLRIVGSFADLKPVDQAVGDHSQGDPYRLAAWLICPPILIFGLKKIHQLRQQEAIEALLKEEN</sequence>
<dbReference type="EMBL" id="BMXI01000009">
    <property type="protein sequence ID" value="GHC55581.1"/>
    <property type="molecule type" value="Genomic_DNA"/>
</dbReference>
<keyword evidence="1" id="KW-1133">Transmembrane helix</keyword>
<evidence type="ECO:0000313" key="2">
    <source>
        <dbReference type="EMBL" id="GHC55581.1"/>
    </source>
</evidence>
<keyword evidence="1" id="KW-0472">Membrane</keyword>
<proteinExistence type="predicted"/>